<comment type="caution">
    <text evidence="3">The sequence shown here is derived from an EMBL/GenBank/DDBJ whole genome shotgun (WGS) entry which is preliminary data.</text>
</comment>
<dbReference type="OrthoDB" id="7340501at2759"/>
<dbReference type="Pfam" id="PF00022">
    <property type="entry name" value="Actin"/>
    <property type="match status" value="2"/>
</dbReference>
<dbReference type="SMART" id="SM00268">
    <property type="entry name" value="ACTIN"/>
    <property type="match status" value="1"/>
</dbReference>
<dbReference type="SUPFAM" id="SSF53067">
    <property type="entry name" value="Actin-like ATPase domain"/>
    <property type="match status" value="2"/>
</dbReference>
<name>A0A9Q5I5J0_SANBA</name>
<dbReference type="InterPro" id="IPR043129">
    <property type="entry name" value="ATPase_NBD"/>
</dbReference>
<gene>
    <name evidence="3" type="ORF">A7U60_g613</name>
</gene>
<proteinExistence type="inferred from homology"/>
<dbReference type="PANTHER" id="PTHR11937">
    <property type="entry name" value="ACTIN"/>
    <property type="match status" value="1"/>
</dbReference>
<evidence type="ECO:0000313" key="3">
    <source>
        <dbReference type="EMBL" id="OCB92049.1"/>
    </source>
</evidence>
<feature type="compositionally biased region" description="Acidic residues" evidence="2">
    <location>
        <begin position="403"/>
        <end position="412"/>
    </location>
</feature>
<evidence type="ECO:0000256" key="1">
    <source>
        <dbReference type="RuleBase" id="RU000487"/>
    </source>
</evidence>
<accession>A0A9Q5I5J0</accession>
<feature type="region of interest" description="Disordered" evidence="2">
    <location>
        <begin position="380"/>
        <end position="457"/>
    </location>
</feature>
<dbReference type="InterPro" id="IPR004000">
    <property type="entry name" value="Actin"/>
</dbReference>
<dbReference type="Proteomes" id="UP000757232">
    <property type="component" value="Unassembled WGS sequence"/>
</dbReference>
<dbReference type="EMBL" id="LNZH02000038">
    <property type="protein sequence ID" value="OCB92049.1"/>
    <property type="molecule type" value="Genomic_DNA"/>
</dbReference>
<protein>
    <submittedName>
        <fullName evidence="3">Chromatin remodeling complex subunit</fullName>
    </submittedName>
</protein>
<dbReference type="AlphaFoldDB" id="A0A9Q5I5J0"/>
<dbReference type="Gene3D" id="3.90.640.10">
    <property type="entry name" value="Actin, Chain A, domain 4"/>
    <property type="match status" value="2"/>
</dbReference>
<dbReference type="Gene3D" id="3.30.420.40">
    <property type="match status" value="4"/>
</dbReference>
<organism evidence="3 4">
    <name type="scientific">Sanghuangporus baumii</name>
    <name type="common">Phellinus baumii</name>
    <dbReference type="NCBI Taxonomy" id="108892"/>
    <lineage>
        <taxon>Eukaryota</taxon>
        <taxon>Fungi</taxon>
        <taxon>Dikarya</taxon>
        <taxon>Basidiomycota</taxon>
        <taxon>Agaricomycotina</taxon>
        <taxon>Agaricomycetes</taxon>
        <taxon>Hymenochaetales</taxon>
        <taxon>Hymenochaetaceae</taxon>
        <taxon>Sanghuangporus</taxon>
    </lineage>
</organism>
<comment type="similarity">
    <text evidence="1">Belongs to the actin family.</text>
</comment>
<evidence type="ECO:0000313" key="4">
    <source>
        <dbReference type="Proteomes" id="UP000757232"/>
    </source>
</evidence>
<keyword evidence="4" id="KW-1185">Reference proteome</keyword>
<reference evidence="3" key="1">
    <citation type="submission" date="2016-06" db="EMBL/GenBank/DDBJ databases">
        <title>Draft Genome sequence of the fungus Inonotus baumii.</title>
        <authorList>
            <person name="Zhu H."/>
            <person name="Lin W."/>
        </authorList>
    </citation>
    <scope>NUCLEOTIDE SEQUENCE</scope>
    <source>
        <strain evidence="3">821</strain>
    </source>
</reference>
<evidence type="ECO:0000256" key="2">
    <source>
        <dbReference type="SAM" id="MobiDB-lite"/>
    </source>
</evidence>
<sequence>MMADTSNIVYLPAPYPPQPLQQIDHAPFKDQQTPIVIDNGSSTLRYGFALDPETGKTRLNPFSGPNIISRFKDRRSNNPVLLFGDSVEFDSGARAQARTPWEGDVLLNFDALENALDYAFVHLNVSSAESVNHPVLMSERLCTPFHSRALTSELMFEQYGVPRLLYCVDSVMSFYHNNLPAPSSPFTSDGLVISFNTASTSVIPVLSGRVILNHCKRIPWGASQAADYLQKLIQLKYPSFPARITSPQINWLFQNVCAFSADYTGLLRRLTDPAQIRAHERIVQFPYSASIENEKTEEELARLTERRRAQGKKLQEIAATKRAEKLAEMEKKLKFYKEKTEAQSDTSTEATTKLATSLGFDDTDELRQYMKKLEKDINERRKRNATDADDLEKEEPSFPLVDVPDEELDEEALKEKRKQKMMKAGWEARERTRREKEREREEKEAEEQREAEERERDLEGWAERLRREHEATMTRIRDRTRRKAALSDRKSAVAQARMKNIASLAADDRMPKKRRKANGEDMFGADDADWAIYRKINTSAVSSDEEEDLARLEAVESKLLAHDPTFVAEHTYAARTQQRSALMEAFRPRYPEGDAAGAARVHLSTERWRSCETWFAPGMAGVDAAGLGEVVQNVLARFSEAEKGRLVNNIWVTGAPSQLPELVPRLHATLRPILPPEMPLNIYRADNPTLDAWRGMADCATRPEHWNHAVTKAEYREWGGERIRRWWGGNWNSSFVDDEN</sequence>
<feature type="compositionally biased region" description="Basic and acidic residues" evidence="2">
    <location>
        <begin position="426"/>
        <end position="457"/>
    </location>
</feature>